<dbReference type="PANTHER" id="PTHR43527:SF1">
    <property type="entry name" value="L-THREONINE KINASE"/>
    <property type="match status" value="1"/>
</dbReference>
<reference evidence="6 7" key="1">
    <citation type="journal article" date="2010" name="Int. J. Syst. Evol. Microbiol.">
        <title>Bacillus horneckiae sp. nov., isolated from a spacecraft-assembly clean room.</title>
        <authorList>
            <person name="Vaishampayan P."/>
            <person name="Probst A."/>
            <person name="Krishnamurthi S."/>
            <person name="Ghosh S."/>
            <person name="Osman S."/>
            <person name="McDowall A."/>
            <person name="Ruckmani A."/>
            <person name="Mayilraj S."/>
            <person name="Venkateswaran K."/>
        </authorList>
    </citation>
    <scope>NUCLEOTIDE SEQUENCE [LARGE SCALE GENOMIC DNA]</scope>
    <source>
        <strain evidence="7">1PO1SC</strain>
    </source>
</reference>
<dbReference type="Proteomes" id="UP000233343">
    <property type="component" value="Unassembled WGS sequence"/>
</dbReference>
<comment type="caution">
    <text evidence="6">The sequence shown here is derived from an EMBL/GenBank/DDBJ whole genome shotgun (WGS) entry which is preliminary data.</text>
</comment>
<keyword evidence="2" id="KW-0547">Nucleotide-binding</keyword>
<dbReference type="RefSeq" id="WP_066193327.1">
    <property type="nucleotide sequence ID" value="NZ_JAMAUX010000001.1"/>
</dbReference>
<evidence type="ECO:0000259" key="5">
    <source>
        <dbReference type="Pfam" id="PF00288"/>
    </source>
</evidence>
<keyword evidence="4" id="KW-0067">ATP-binding</keyword>
<dbReference type="GO" id="GO:0016301">
    <property type="term" value="F:kinase activity"/>
    <property type="evidence" value="ECO:0007669"/>
    <property type="project" value="UniProtKB-KW"/>
</dbReference>
<keyword evidence="1" id="KW-0808">Transferase</keyword>
<protein>
    <submittedName>
        <fullName evidence="6">Kinase</fullName>
    </submittedName>
</protein>
<evidence type="ECO:0000256" key="4">
    <source>
        <dbReference type="ARBA" id="ARBA00022840"/>
    </source>
</evidence>
<dbReference type="EMBL" id="PISD01000051">
    <property type="protein sequence ID" value="PKG27039.1"/>
    <property type="molecule type" value="Genomic_DNA"/>
</dbReference>
<dbReference type="InterPro" id="IPR014721">
    <property type="entry name" value="Ribsml_uS5_D2-typ_fold_subgr"/>
</dbReference>
<evidence type="ECO:0000313" key="7">
    <source>
        <dbReference type="Proteomes" id="UP000233343"/>
    </source>
</evidence>
<proteinExistence type="predicted"/>
<dbReference type="GO" id="GO:0005524">
    <property type="term" value="F:ATP binding"/>
    <property type="evidence" value="ECO:0007669"/>
    <property type="project" value="UniProtKB-KW"/>
</dbReference>
<organism evidence="6 7">
    <name type="scientific">Cytobacillus horneckiae</name>
    <dbReference type="NCBI Taxonomy" id="549687"/>
    <lineage>
        <taxon>Bacteria</taxon>
        <taxon>Bacillati</taxon>
        <taxon>Bacillota</taxon>
        <taxon>Bacilli</taxon>
        <taxon>Bacillales</taxon>
        <taxon>Bacillaceae</taxon>
        <taxon>Cytobacillus</taxon>
    </lineage>
</organism>
<dbReference type="Gene3D" id="3.30.230.10">
    <property type="match status" value="1"/>
</dbReference>
<name>A0A2N0ZC16_9BACI</name>
<evidence type="ECO:0000313" key="6">
    <source>
        <dbReference type="EMBL" id="PKG27039.1"/>
    </source>
</evidence>
<dbReference type="PANTHER" id="PTHR43527">
    <property type="entry name" value="4-DIPHOSPHOCYTIDYL-2-C-METHYL-D-ERYTHRITOL KINASE, CHLOROPLASTIC"/>
    <property type="match status" value="1"/>
</dbReference>
<gene>
    <name evidence="6" type="ORF">CWS20_21045</name>
</gene>
<dbReference type="PIRSF" id="PIRSF033887">
    <property type="entry name" value="PduX"/>
    <property type="match status" value="1"/>
</dbReference>
<keyword evidence="3 6" id="KW-0418">Kinase</keyword>
<dbReference type="AlphaFoldDB" id="A0A2N0ZC16"/>
<dbReference type="SUPFAM" id="SSF54211">
    <property type="entry name" value="Ribosomal protein S5 domain 2-like"/>
    <property type="match status" value="1"/>
</dbReference>
<evidence type="ECO:0000256" key="2">
    <source>
        <dbReference type="ARBA" id="ARBA00022741"/>
    </source>
</evidence>
<keyword evidence="7" id="KW-1185">Reference proteome</keyword>
<accession>A0A2N0ZC16</accession>
<dbReference type="InterPro" id="IPR012363">
    <property type="entry name" value="PduX"/>
</dbReference>
<evidence type="ECO:0000256" key="1">
    <source>
        <dbReference type="ARBA" id="ARBA00022679"/>
    </source>
</evidence>
<feature type="domain" description="GHMP kinase N-terminal" evidence="5">
    <location>
        <begin position="84"/>
        <end position="140"/>
    </location>
</feature>
<dbReference type="InterPro" id="IPR020568">
    <property type="entry name" value="Ribosomal_Su5_D2-typ_SF"/>
</dbReference>
<dbReference type="InterPro" id="IPR006204">
    <property type="entry name" value="GHMP_kinase_N_dom"/>
</dbReference>
<evidence type="ECO:0000256" key="3">
    <source>
        <dbReference type="ARBA" id="ARBA00022777"/>
    </source>
</evidence>
<sequence>MRTDILNTPNNIHVKQEGTGFSSGTFGELLQGVLTNNKPFLVTLPINRYSKAIFKPDLAKESIDIKPNFKVKAKYLCEMILRDNKLPLGGSLEIESTIPIGKGLASSSADLVAVSRAIESAYDFTLDIIKLQQYLAKIEPTDGVMYSSIVSYYHREAKLRECIGNVPALTIISHDEGGEINTIEFNRRYYKYEIDIKQEYELLLEKLVTAINKSDYKGIGEVTTRSAILHQNVSPKRTLNQMIDINNEINGLGVVVAHSGTYIGILISQNDEEYYTKLGMAKKLISKLSDHVQIMHTINQGEN</sequence>
<dbReference type="Pfam" id="PF00288">
    <property type="entry name" value="GHMP_kinases_N"/>
    <property type="match status" value="1"/>
</dbReference>